<keyword evidence="1" id="KW-0472">Membrane</keyword>
<accession>D1PQ87</accession>
<sequence>MNSQPENTYIGYEYKEISVAAKDLSLFLDGYENFGWMPEAPRPADPRRGTVTLHLKRNRKIINRMELTRLQRNFECCMEEIRQMERSPKQTATVWALGIALLGTVFMAGSVFAVTGEPPRYLLMTLLSVPGFAGWLLALPVYRRAFRRQRRKLQPFIDAKYEEMYQLCEKGHSLL</sequence>
<dbReference type="STRING" id="411471.SUBVAR_06555"/>
<dbReference type="EMBL" id="ACBY02000033">
    <property type="protein sequence ID" value="EFB75140.1"/>
    <property type="molecule type" value="Genomic_DNA"/>
</dbReference>
<organism evidence="2 3">
    <name type="scientific">Subdoligranulum variabile DSM 15176</name>
    <dbReference type="NCBI Taxonomy" id="411471"/>
    <lineage>
        <taxon>Bacteria</taxon>
        <taxon>Bacillati</taxon>
        <taxon>Bacillota</taxon>
        <taxon>Clostridia</taxon>
        <taxon>Eubacteriales</taxon>
        <taxon>Oscillospiraceae</taxon>
        <taxon>Subdoligranulum</taxon>
    </lineage>
</organism>
<feature type="transmembrane region" description="Helical" evidence="1">
    <location>
        <begin position="92"/>
        <end position="115"/>
    </location>
</feature>
<feature type="transmembrane region" description="Helical" evidence="1">
    <location>
        <begin position="121"/>
        <end position="142"/>
    </location>
</feature>
<name>D1PQ87_9FIRM</name>
<dbReference type="OrthoDB" id="2599257at2"/>
<comment type="caution">
    <text evidence="2">The sequence shown here is derived from an EMBL/GenBank/DDBJ whole genome shotgun (WGS) entry which is preliminary data.</text>
</comment>
<protein>
    <submittedName>
        <fullName evidence="2">Uncharacterized protein</fullName>
    </submittedName>
</protein>
<dbReference type="RefSeq" id="WP_007047917.1">
    <property type="nucleotide sequence ID" value="NZ_GG704770.1"/>
</dbReference>
<keyword evidence="1" id="KW-0812">Transmembrane</keyword>
<reference evidence="2" key="1">
    <citation type="submission" date="2009-12" db="EMBL/GenBank/DDBJ databases">
        <authorList>
            <person name="Weinstock G."/>
            <person name="Sodergren E."/>
            <person name="Clifton S."/>
            <person name="Fulton L."/>
            <person name="Fulton B."/>
            <person name="Courtney L."/>
            <person name="Fronick C."/>
            <person name="Harrison M."/>
            <person name="Strong C."/>
            <person name="Farmer C."/>
            <person name="Delahaunty K."/>
            <person name="Markovic C."/>
            <person name="Hall O."/>
            <person name="Minx P."/>
            <person name="Tomlinson C."/>
            <person name="Mitreva M."/>
            <person name="Nelson J."/>
            <person name="Hou S."/>
            <person name="Wollam A."/>
            <person name="Pepin K.H."/>
            <person name="Johnson M."/>
            <person name="Bhonagiri V."/>
            <person name="Nash W.E."/>
            <person name="Warren W."/>
            <person name="Chinwalla A."/>
            <person name="Mardis E.R."/>
            <person name="Wilson R.K."/>
        </authorList>
    </citation>
    <scope>NUCLEOTIDE SEQUENCE [LARGE SCALE GENOMIC DNA]</scope>
    <source>
        <strain evidence="2">DSM 15176</strain>
    </source>
</reference>
<evidence type="ECO:0000313" key="3">
    <source>
        <dbReference type="Proteomes" id="UP000003438"/>
    </source>
</evidence>
<dbReference type="HOGENOM" id="CLU_1516452_0_0_9"/>
<dbReference type="AlphaFoldDB" id="D1PQ87"/>
<keyword evidence="1" id="KW-1133">Transmembrane helix</keyword>
<gene>
    <name evidence="2" type="ORF">SUBVAR_06555</name>
</gene>
<evidence type="ECO:0000313" key="2">
    <source>
        <dbReference type="EMBL" id="EFB75140.1"/>
    </source>
</evidence>
<evidence type="ECO:0000256" key="1">
    <source>
        <dbReference type="SAM" id="Phobius"/>
    </source>
</evidence>
<proteinExistence type="predicted"/>
<dbReference type="Proteomes" id="UP000003438">
    <property type="component" value="Unassembled WGS sequence"/>
</dbReference>
<keyword evidence="3" id="KW-1185">Reference proteome</keyword>
<dbReference type="eggNOG" id="ENOG502ZCD3">
    <property type="taxonomic scope" value="Bacteria"/>
</dbReference>